<dbReference type="RefSeq" id="WP_141447248.1">
    <property type="nucleotide sequence ID" value="NZ_CP041217.1"/>
</dbReference>
<dbReference type="GO" id="GO:0030246">
    <property type="term" value="F:carbohydrate binding"/>
    <property type="evidence" value="ECO:0007669"/>
    <property type="project" value="InterPro"/>
</dbReference>
<dbReference type="PANTHER" id="PTHR40079">
    <property type="entry name" value="MANNAN ENDO-1,4-BETA-MANNOSIDASE E-RELATED"/>
    <property type="match status" value="1"/>
</dbReference>
<feature type="signal peptide" evidence="5">
    <location>
        <begin position="1"/>
        <end position="25"/>
    </location>
</feature>
<reference evidence="8 9" key="1">
    <citation type="submission" date="2019-06" db="EMBL/GenBank/DDBJ databases">
        <title>Saccharibacillus brassicae sp. nov., an endophytic bacterium isolated from Chinese cabbage seeds (Brassica pekinensis).</title>
        <authorList>
            <person name="Jiang L."/>
            <person name="Lee J."/>
            <person name="Kim S.W."/>
        </authorList>
    </citation>
    <scope>NUCLEOTIDE SEQUENCE [LARGE SCALE GENOMIC DNA]</scope>
    <source>
        <strain evidence="9">KCTC 43072 / ATSA2</strain>
    </source>
</reference>
<keyword evidence="3 4" id="KW-0326">Glycosidase</keyword>
<dbReference type="InterPro" id="IPR022790">
    <property type="entry name" value="GH26_dom"/>
</dbReference>
<evidence type="ECO:0000256" key="3">
    <source>
        <dbReference type="ARBA" id="ARBA00023295"/>
    </source>
</evidence>
<dbReference type="SUPFAM" id="SSF51445">
    <property type="entry name" value="(Trans)glycosidases"/>
    <property type="match status" value="1"/>
</dbReference>
<dbReference type="Pfam" id="PF16990">
    <property type="entry name" value="CBM_35"/>
    <property type="match status" value="1"/>
</dbReference>
<feature type="active site" description="Nucleophile" evidence="4">
    <location>
        <position position="412"/>
    </location>
</feature>
<name>A0A4Y6UW98_SACBS</name>
<feature type="domain" description="GH26" evidence="7">
    <location>
        <begin position="169"/>
        <end position="461"/>
    </location>
</feature>
<sequence length="480" mass="53272">MSKRIGLTLLALVLLVSMIPGTASAKSGFRVYEAEKGKLTGTQVEKSVRGYTGKGYVTGFEDEGDAVEVTVKPAKAGLYQIKIRYRASEGPKQANLSVNGVSAGIVDFAPTASFTEIAVTKAILKKGSNSIRLEKGWGWYQIDSFSVGPVTQTPSHPVAKTLSNPDASSSARSLMSYLVDNYGHRILSGQQDYANVEWLQTNLGKKPAVVGFDLMDYSPSRVKYGAATEEIEEAIEWDRQGGIVAMLWHWNAPTGLIDQPGKEWWRGFYTDSTTFDVGYAMAHPDSEEYALLLRDIDAIAVQLKKLQDADIPVLFRPLHEAEGGWFWWGAQGAEPAKALYRLFYDRLTNEHRLNNLIWVWNSVSPEWYPGDDVVDIVSYDSYPQGGDYNPQIGKYDQLLDLVDDSKLVAMTENGAVPDPDLLQAYRADWSWFSIWGAYDGQANSLEHLKKVFHHAYVVTLDELPDVKTYSSQTGTGGIRP</sequence>
<feature type="chain" id="PRO_5021390655" evidence="5">
    <location>
        <begin position="26"/>
        <end position="480"/>
    </location>
</feature>
<dbReference type="Proteomes" id="UP000316968">
    <property type="component" value="Chromosome"/>
</dbReference>
<dbReference type="Pfam" id="PF02156">
    <property type="entry name" value="Glyco_hydro_26"/>
    <property type="match status" value="1"/>
</dbReference>
<dbReference type="CDD" id="cd04086">
    <property type="entry name" value="CBM35_mannanase-like"/>
    <property type="match status" value="1"/>
</dbReference>
<dbReference type="SUPFAM" id="SSF49785">
    <property type="entry name" value="Galactose-binding domain-like"/>
    <property type="match status" value="1"/>
</dbReference>
<evidence type="ECO:0000313" key="8">
    <source>
        <dbReference type="EMBL" id="QDH20686.1"/>
    </source>
</evidence>
<dbReference type="InterPro" id="IPR008979">
    <property type="entry name" value="Galactose-bd-like_sf"/>
</dbReference>
<dbReference type="InterPro" id="IPR005084">
    <property type="entry name" value="CBM6"/>
</dbReference>
<proteinExistence type="inferred from homology"/>
<dbReference type="PROSITE" id="PS51764">
    <property type="entry name" value="GH26"/>
    <property type="match status" value="1"/>
</dbReference>
<dbReference type="InterPro" id="IPR017853">
    <property type="entry name" value="GH"/>
</dbReference>
<dbReference type="OrthoDB" id="9803686at2"/>
<dbReference type="PANTHER" id="PTHR40079:SF4">
    <property type="entry name" value="GH26 DOMAIN-CONTAINING PROTEIN-RELATED"/>
    <property type="match status" value="1"/>
</dbReference>
<keyword evidence="2 4" id="KW-0378">Hydrolase</keyword>
<evidence type="ECO:0000259" key="6">
    <source>
        <dbReference type="PROSITE" id="PS51175"/>
    </source>
</evidence>
<dbReference type="PRINTS" id="PR00739">
    <property type="entry name" value="GLHYDRLASE26"/>
</dbReference>
<evidence type="ECO:0000256" key="1">
    <source>
        <dbReference type="ARBA" id="ARBA00007754"/>
    </source>
</evidence>
<protein>
    <submittedName>
        <fullName evidence="8">Beta-mannanase</fullName>
    </submittedName>
</protein>
<keyword evidence="9" id="KW-1185">Reference proteome</keyword>
<dbReference type="GO" id="GO:0016985">
    <property type="term" value="F:mannan endo-1,4-beta-mannosidase activity"/>
    <property type="evidence" value="ECO:0007669"/>
    <property type="project" value="InterPro"/>
</dbReference>
<dbReference type="Gene3D" id="3.20.20.80">
    <property type="entry name" value="Glycosidases"/>
    <property type="match status" value="1"/>
</dbReference>
<evidence type="ECO:0000313" key="9">
    <source>
        <dbReference type="Proteomes" id="UP000316968"/>
    </source>
</evidence>
<feature type="active site" description="Proton donor" evidence="4">
    <location>
        <position position="320"/>
    </location>
</feature>
<evidence type="ECO:0000256" key="4">
    <source>
        <dbReference type="PROSITE-ProRule" id="PRU01100"/>
    </source>
</evidence>
<comment type="similarity">
    <text evidence="1 4">Belongs to the glycosyl hydrolase 26 family.</text>
</comment>
<organism evidence="8 9">
    <name type="scientific">Saccharibacillus brassicae</name>
    <dbReference type="NCBI Taxonomy" id="2583377"/>
    <lineage>
        <taxon>Bacteria</taxon>
        <taxon>Bacillati</taxon>
        <taxon>Bacillota</taxon>
        <taxon>Bacilli</taxon>
        <taxon>Bacillales</taxon>
        <taxon>Paenibacillaceae</taxon>
        <taxon>Saccharibacillus</taxon>
    </lineage>
</organism>
<dbReference type="InterPro" id="IPR000805">
    <property type="entry name" value="Glyco_hydro_26"/>
</dbReference>
<dbReference type="GO" id="GO:0006080">
    <property type="term" value="P:substituted mannan metabolic process"/>
    <property type="evidence" value="ECO:0007669"/>
    <property type="project" value="InterPro"/>
</dbReference>
<dbReference type="EMBL" id="CP041217">
    <property type="protein sequence ID" value="QDH20686.1"/>
    <property type="molecule type" value="Genomic_DNA"/>
</dbReference>
<dbReference type="AlphaFoldDB" id="A0A4Y6UW98"/>
<evidence type="ECO:0000256" key="5">
    <source>
        <dbReference type="SAM" id="SignalP"/>
    </source>
</evidence>
<accession>A0A4Y6UW98</accession>
<evidence type="ECO:0000259" key="7">
    <source>
        <dbReference type="PROSITE" id="PS51764"/>
    </source>
</evidence>
<dbReference type="PROSITE" id="PS51175">
    <property type="entry name" value="CBM6"/>
    <property type="match status" value="1"/>
</dbReference>
<dbReference type="Gene3D" id="2.60.120.260">
    <property type="entry name" value="Galactose-binding domain-like"/>
    <property type="match status" value="1"/>
</dbReference>
<evidence type="ECO:0000256" key="2">
    <source>
        <dbReference type="ARBA" id="ARBA00022801"/>
    </source>
</evidence>
<feature type="domain" description="CBM6" evidence="6">
    <location>
        <begin position="30"/>
        <end position="148"/>
    </location>
</feature>
<keyword evidence="5" id="KW-0732">Signal</keyword>
<dbReference type="KEGG" id="saca:FFV09_07350"/>
<gene>
    <name evidence="8" type="ORF">FFV09_07350</name>
</gene>